<dbReference type="Pfam" id="PF03466">
    <property type="entry name" value="LysR_substrate"/>
    <property type="match status" value="1"/>
</dbReference>
<accession>A0A1H8MLE7</accession>
<comment type="similarity">
    <text evidence="2">Belongs to the LysR transcriptional regulatory family.</text>
</comment>
<evidence type="ECO:0000256" key="4">
    <source>
        <dbReference type="ARBA" id="ARBA00023125"/>
    </source>
</evidence>
<dbReference type="GO" id="GO:0003700">
    <property type="term" value="F:DNA-binding transcription factor activity"/>
    <property type="evidence" value="ECO:0007669"/>
    <property type="project" value="InterPro"/>
</dbReference>
<dbReference type="PANTHER" id="PTHR30346:SF26">
    <property type="entry name" value="HYDROGEN PEROXIDE-INDUCIBLE GENES ACTIVATOR"/>
    <property type="match status" value="1"/>
</dbReference>
<dbReference type="AlphaFoldDB" id="A0A1H8MLE7"/>
<keyword evidence="5" id="KW-0010">Activator</keyword>
<evidence type="ECO:0000259" key="7">
    <source>
        <dbReference type="PROSITE" id="PS50931"/>
    </source>
</evidence>
<evidence type="ECO:0000256" key="1">
    <source>
        <dbReference type="ARBA" id="ARBA00003502"/>
    </source>
</evidence>
<dbReference type="InterPro" id="IPR036390">
    <property type="entry name" value="WH_DNA-bd_sf"/>
</dbReference>
<evidence type="ECO:0000256" key="6">
    <source>
        <dbReference type="ARBA" id="ARBA00023163"/>
    </source>
</evidence>
<keyword evidence="9" id="KW-1185">Reference proteome</keyword>
<dbReference type="GO" id="GO:0032993">
    <property type="term" value="C:protein-DNA complex"/>
    <property type="evidence" value="ECO:0007669"/>
    <property type="project" value="TreeGrafter"/>
</dbReference>
<dbReference type="CDD" id="cd08411">
    <property type="entry name" value="PBP2_OxyR"/>
    <property type="match status" value="1"/>
</dbReference>
<name>A0A1H8MLE7_9BRAD</name>
<dbReference type="FunFam" id="1.10.10.10:FF:000001">
    <property type="entry name" value="LysR family transcriptional regulator"/>
    <property type="match status" value="1"/>
</dbReference>
<dbReference type="SUPFAM" id="SSF53850">
    <property type="entry name" value="Periplasmic binding protein-like II"/>
    <property type="match status" value="1"/>
</dbReference>
<dbReference type="Gene3D" id="1.10.10.10">
    <property type="entry name" value="Winged helix-like DNA-binding domain superfamily/Winged helix DNA-binding domain"/>
    <property type="match status" value="1"/>
</dbReference>
<keyword evidence="3" id="KW-0805">Transcription regulation</keyword>
<feature type="domain" description="HTH lysR-type" evidence="7">
    <location>
        <begin position="2"/>
        <end position="59"/>
    </location>
</feature>
<dbReference type="InterPro" id="IPR005119">
    <property type="entry name" value="LysR_subst-bd"/>
</dbReference>
<dbReference type="EMBL" id="FODT01000001">
    <property type="protein sequence ID" value="SEO18205.1"/>
    <property type="molecule type" value="Genomic_DNA"/>
</dbReference>
<reference evidence="9" key="1">
    <citation type="submission" date="2016-10" db="EMBL/GenBank/DDBJ databases">
        <authorList>
            <person name="Varghese N."/>
            <person name="Submissions S."/>
        </authorList>
    </citation>
    <scope>NUCLEOTIDE SEQUENCE [LARGE SCALE GENOMIC DNA]</scope>
    <source>
        <strain evidence="9">DSM 123</strain>
    </source>
</reference>
<comment type="function">
    <text evidence="1">NodD regulates the expression of the nodABCFE genes which encode other nodulation proteins. NodD is also a negative regulator of its own expression. Binds flavonoids as inducers.</text>
</comment>
<dbReference type="PRINTS" id="PR00039">
    <property type="entry name" value="HTHLYSR"/>
</dbReference>
<dbReference type="Pfam" id="PF00126">
    <property type="entry name" value="HTH_1"/>
    <property type="match status" value="1"/>
</dbReference>
<dbReference type="PANTHER" id="PTHR30346">
    <property type="entry name" value="TRANSCRIPTIONAL DUAL REGULATOR HCAR-RELATED"/>
    <property type="match status" value="1"/>
</dbReference>
<protein>
    <submittedName>
        <fullName evidence="8">Transcriptional regulator, LysR family</fullName>
    </submittedName>
</protein>
<proteinExistence type="inferred from homology"/>
<keyword evidence="6" id="KW-0804">Transcription</keyword>
<evidence type="ECO:0000256" key="2">
    <source>
        <dbReference type="ARBA" id="ARBA00009437"/>
    </source>
</evidence>
<evidence type="ECO:0000256" key="5">
    <source>
        <dbReference type="ARBA" id="ARBA00023159"/>
    </source>
</evidence>
<dbReference type="InterPro" id="IPR036388">
    <property type="entry name" value="WH-like_DNA-bd_sf"/>
</dbReference>
<dbReference type="PROSITE" id="PS50931">
    <property type="entry name" value="HTH_LYSR"/>
    <property type="match status" value="1"/>
</dbReference>
<gene>
    <name evidence="8" type="ORF">SAMN05444123_101586</name>
</gene>
<dbReference type="RefSeq" id="WP_092681560.1">
    <property type="nucleotide sequence ID" value="NZ_FODT01000001.1"/>
</dbReference>
<dbReference type="InterPro" id="IPR000847">
    <property type="entry name" value="LysR_HTH_N"/>
</dbReference>
<dbReference type="SUPFAM" id="SSF46785">
    <property type="entry name" value="Winged helix' DNA-binding domain"/>
    <property type="match status" value="1"/>
</dbReference>
<evidence type="ECO:0000313" key="8">
    <source>
        <dbReference type="EMBL" id="SEO18205.1"/>
    </source>
</evidence>
<sequence length="312" mass="33910">MVTLRQLRYLSALARHGHFGRAAESCAVTQPALSMQIAELERTLGVKVVERRPGEVFLTEIGREIARRGDDLLTASRDLVDFARHRAQPLTGRLTLGVIPSLAPYLLPKVLPLLQRRFPELRLELRESQTRQLVTDIGSGALDAALLALPAGNRDLDAIALFDDVFLLAVPADDPRPESATVTVDEIDQSRLILLEDGHCLRDQALAFCATGRNRAINLGGAGTATFGASSLTTVIQMVAAGYGVTLIPQIAAEIERRDARVKFLQLRRPQPGRSIGLAFRKTSPRRQDFEALGDVVTEGVSGKAAREEAPA</sequence>
<organism evidence="8 9">
    <name type="scientific">Rhodopseudomonas pseudopalustris</name>
    <dbReference type="NCBI Taxonomy" id="1513892"/>
    <lineage>
        <taxon>Bacteria</taxon>
        <taxon>Pseudomonadati</taxon>
        <taxon>Pseudomonadota</taxon>
        <taxon>Alphaproteobacteria</taxon>
        <taxon>Hyphomicrobiales</taxon>
        <taxon>Nitrobacteraceae</taxon>
        <taxon>Rhodopseudomonas</taxon>
    </lineage>
</organism>
<dbReference type="OrthoDB" id="9775392at2"/>
<evidence type="ECO:0000256" key="3">
    <source>
        <dbReference type="ARBA" id="ARBA00023015"/>
    </source>
</evidence>
<dbReference type="GO" id="GO:0003677">
    <property type="term" value="F:DNA binding"/>
    <property type="evidence" value="ECO:0007669"/>
    <property type="project" value="UniProtKB-KW"/>
</dbReference>
<evidence type="ECO:0000313" key="9">
    <source>
        <dbReference type="Proteomes" id="UP000199615"/>
    </source>
</evidence>
<dbReference type="Proteomes" id="UP000199615">
    <property type="component" value="Unassembled WGS sequence"/>
</dbReference>
<dbReference type="Gene3D" id="3.40.190.10">
    <property type="entry name" value="Periplasmic binding protein-like II"/>
    <property type="match status" value="2"/>
</dbReference>
<keyword evidence="4" id="KW-0238">DNA-binding</keyword>